<dbReference type="CDD" id="cd01448">
    <property type="entry name" value="TST_Repeat_1"/>
    <property type="match status" value="1"/>
</dbReference>
<evidence type="ECO:0000313" key="5">
    <source>
        <dbReference type="WBParaSite" id="PTRK_0001300600.1"/>
    </source>
</evidence>
<evidence type="ECO:0000259" key="3">
    <source>
        <dbReference type="PROSITE" id="PS50206"/>
    </source>
</evidence>
<name>A0A0N4ZWH5_PARTI</name>
<reference evidence="5" key="1">
    <citation type="submission" date="2017-02" db="UniProtKB">
        <authorList>
            <consortium name="WormBaseParasite"/>
        </authorList>
    </citation>
    <scope>IDENTIFICATION</scope>
</reference>
<proteinExistence type="predicted"/>
<dbReference type="GO" id="GO:0005739">
    <property type="term" value="C:mitochondrion"/>
    <property type="evidence" value="ECO:0007669"/>
    <property type="project" value="TreeGrafter"/>
</dbReference>
<dbReference type="Proteomes" id="UP000038045">
    <property type="component" value="Unplaced"/>
</dbReference>
<keyword evidence="2" id="KW-0677">Repeat</keyword>
<feature type="domain" description="Rhodanese" evidence="3">
    <location>
        <begin position="210"/>
        <end position="296"/>
    </location>
</feature>
<sequence length="333" mass="38244">MTLKLLDKLISTKTLHDIIQNGGAAINGVRILDCTYSVTPKPDWKNFQMYELGQFEKLMKKPSKHKEEYLKSHIPSANHFDLDVARFPGRYERFSFYQPELFEIYAHKLGINKGEHLVLYSRGPYNGMLFAANVFWMFKCYGHKDLSVLDGGFNKWCKDLYPVESGSNDENIQLGNWSATDNFKINVKYSELIEKDEEGKDMFDQTTKNLFIDARPTKVYNGEVETGLNPYFVDGSYIPGTVNLPISELFKLDGTLKKEDEVKDVIGKKNLDIIDDEGKKKKEVITFCNTGTQATILNFVFENIYPKIETRLWNGSLKELEVRNPKRISGKAV</sequence>
<dbReference type="PROSITE" id="PS50206">
    <property type="entry name" value="RHODANESE_3"/>
    <property type="match status" value="2"/>
</dbReference>
<dbReference type="STRING" id="131310.A0A0N4ZWH5"/>
<evidence type="ECO:0000256" key="2">
    <source>
        <dbReference type="ARBA" id="ARBA00022737"/>
    </source>
</evidence>
<feature type="domain" description="Rhodanese" evidence="3">
    <location>
        <begin position="67"/>
        <end position="165"/>
    </location>
</feature>
<keyword evidence="1" id="KW-0808">Transferase</keyword>
<dbReference type="SUPFAM" id="SSF52821">
    <property type="entry name" value="Rhodanese/Cell cycle control phosphatase"/>
    <property type="match status" value="2"/>
</dbReference>
<evidence type="ECO:0000313" key="4">
    <source>
        <dbReference type="Proteomes" id="UP000038045"/>
    </source>
</evidence>
<dbReference type="SMART" id="SM00450">
    <property type="entry name" value="RHOD"/>
    <property type="match status" value="2"/>
</dbReference>
<dbReference type="PANTHER" id="PTHR11364:SF7">
    <property type="entry name" value="THIOSULFATE SULFURTRANSFERASE MPST-1-RELATED"/>
    <property type="match status" value="1"/>
</dbReference>
<evidence type="ECO:0000256" key="1">
    <source>
        <dbReference type="ARBA" id="ARBA00022679"/>
    </source>
</evidence>
<protein>
    <submittedName>
        <fullName evidence="5">Sulfurtransferase</fullName>
    </submittedName>
</protein>
<dbReference type="InterPro" id="IPR001763">
    <property type="entry name" value="Rhodanese-like_dom"/>
</dbReference>
<dbReference type="InterPro" id="IPR036873">
    <property type="entry name" value="Rhodanese-like_dom_sf"/>
</dbReference>
<dbReference type="Gene3D" id="3.40.250.10">
    <property type="entry name" value="Rhodanese-like domain"/>
    <property type="match status" value="2"/>
</dbReference>
<dbReference type="WBParaSite" id="PTRK_0001300600.1">
    <property type="protein sequence ID" value="PTRK_0001300600.1"/>
    <property type="gene ID" value="PTRK_0001300600"/>
</dbReference>
<keyword evidence="4" id="KW-1185">Reference proteome</keyword>
<dbReference type="InterPro" id="IPR045078">
    <property type="entry name" value="TST/MPST-like"/>
</dbReference>
<dbReference type="PANTHER" id="PTHR11364">
    <property type="entry name" value="THIOSULFATE SULFERTANSFERASE"/>
    <property type="match status" value="1"/>
</dbReference>
<dbReference type="Pfam" id="PF00581">
    <property type="entry name" value="Rhodanese"/>
    <property type="match status" value="2"/>
</dbReference>
<accession>A0A0N4ZWH5</accession>
<organism evidence="4 5">
    <name type="scientific">Parastrongyloides trichosuri</name>
    <name type="common">Possum-specific nematode worm</name>
    <dbReference type="NCBI Taxonomy" id="131310"/>
    <lineage>
        <taxon>Eukaryota</taxon>
        <taxon>Metazoa</taxon>
        <taxon>Ecdysozoa</taxon>
        <taxon>Nematoda</taxon>
        <taxon>Chromadorea</taxon>
        <taxon>Rhabditida</taxon>
        <taxon>Tylenchina</taxon>
        <taxon>Panagrolaimomorpha</taxon>
        <taxon>Strongyloidoidea</taxon>
        <taxon>Strongyloididae</taxon>
        <taxon>Parastrongyloides</taxon>
    </lineage>
</organism>
<dbReference type="GO" id="GO:0004792">
    <property type="term" value="F:thiosulfate-cyanide sulfurtransferase activity"/>
    <property type="evidence" value="ECO:0007669"/>
    <property type="project" value="TreeGrafter"/>
</dbReference>
<dbReference type="AlphaFoldDB" id="A0A0N4ZWH5"/>